<evidence type="ECO:0008006" key="4">
    <source>
        <dbReference type="Google" id="ProtNLM"/>
    </source>
</evidence>
<dbReference type="RefSeq" id="WP_131752871.1">
    <property type="nucleotide sequence ID" value="NZ_CAACYH010000007.1"/>
</dbReference>
<evidence type="ECO:0000256" key="1">
    <source>
        <dbReference type="SAM" id="SignalP"/>
    </source>
</evidence>
<keyword evidence="1" id="KW-0732">Signal</keyword>
<dbReference type="CDD" id="cd13120">
    <property type="entry name" value="BF2867_like_N"/>
    <property type="match status" value="1"/>
</dbReference>
<sequence length="922" mass="98410">MEKKHFMGMLAAGAAALLLSTIPAGCTDERDEGPSTGGRIGFAVDLWKEGAAAQAALTKGTGTEADGLPADTLPAVGVIALEGGASGDGKPLYLHAVTTDGIGDDATAQNGGARTKAARVDNATMHEEMSVTAFVYPASDSWPSAYTGGSATSYMRTVRVKKSESWGTSYFWPGAGRRISFFASAPYGSGGLTAYSDGTPGNPPYLSYTVPAGVADQKDLLVAASVDRPGNANAPEPLSMKHALTAVRFVTGDDMLAGTVSKITLKDVYGTGKLPLQASAAWYDLAGTTSFAQTFSPEAVAPDPQVPDTPLTPEAATFMMLPQTLPAGAQIEVVYKDKLTNATRTLTANIAGKTWPMGKTVTYRISTSSIVVTPTLAVTAPANEYLYTGGTQNFAVTSYAAVTGGGATGISPIAWTAEFSEDGGGTWNPNPPAWLTAFTPSGTGSSSTLGETCTATVAPQVNSAPPNPHTVALQNAPQVTNYDLSTHDYQGNTAPMRTANCYIVNAPGSYRLPLVYGNAIKNGATNSSAYTSTASGTNVLTPFINHLGNGITNPYIYNNASCTPNSCTLLWQDEPNLVTNVALSADSHFLEFTVNQATIRQGNAVVAVKGTASGNPILWSWHIWVTDYRPGTTGTATPDKEITNHQNHKYKIMAVNLGWCDGKEEIYAERTVQVRFKQKPTAGYTSAATQTITVKQKAHTITELGNCTYFQWGRKDPFVGALKGPNGSLASINKTWYDASGTSHTNALPATSSFSYNDCIKSGIINPNMFCTNYYMEQRYYNLWSADNNTTSPNDNPVVKTIYDPCPAGYKMPPGNVFTGFTTTGQSTNIPSEFNVSGAWNHGWNFYCGLNHTGSTVFFPVMGYRHYALAGPWHVGHFAYYWTAGPYHTRNGRYLYFYSNNVYPLHNYFRSYGFGVRAAQEK</sequence>
<proteinExistence type="predicted"/>
<accession>A0A449I6S3</accession>
<feature type="signal peptide" evidence="1">
    <location>
        <begin position="1"/>
        <end position="26"/>
    </location>
</feature>
<organism evidence="2 3">
    <name type="scientific">Prevotella heparinolytica</name>
    <dbReference type="NCBI Taxonomy" id="28113"/>
    <lineage>
        <taxon>Bacteria</taxon>
        <taxon>Pseudomonadati</taxon>
        <taxon>Bacteroidota</taxon>
        <taxon>Bacteroidia</taxon>
        <taxon>Bacteroidales</taxon>
        <taxon>Bacteroidaceae</taxon>
        <taxon>Bacteroides</taxon>
    </lineage>
</organism>
<dbReference type="EMBL" id="CAACYH010000007">
    <property type="protein sequence ID" value="VFB15122.1"/>
    <property type="molecule type" value="Genomic_DNA"/>
</dbReference>
<dbReference type="Proteomes" id="UP000396835">
    <property type="component" value="Unassembled WGS sequence"/>
</dbReference>
<evidence type="ECO:0000313" key="2">
    <source>
        <dbReference type="EMBL" id="VFB15122.1"/>
    </source>
</evidence>
<name>A0A449I6S3_9BACE</name>
<dbReference type="AlphaFoldDB" id="A0A449I6S3"/>
<evidence type="ECO:0000313" key="3">
    <source>
        <dbReference type="Proteomes" id="UP000396835"/>
    </source>
</evidence>
<feature type="chain" id="PRO_5019436539" description="Fimbrillin family protein" evidence="1">
    <location>
        <begin position="27"/>
        <end position="922"/>
    </location>
</feature>
<gene>
    <name evidence="2" type="ORF">NCTC7812_02707</name>
</gene>
<dbReference type="OrthoDB" id="1164152at2"/>
<protein>
    <recommendedName>
        <fullName evidence="4">Fimbrillin family protein</fullName>
    </recommendedName>
</protein>
<reference evidence="2 3" key="1">
    <citation type="submission" date="2019-02" db="EMBL/GenBank/DDBJ databases">
        <authorList>
            <consortium name="Pathogen Informatics"/>
        </authorList>
    </citation>
    <scope>NUCLEOTIDE SEQUENCE [LARGE SCALE GENOMIC DNA]</scope>
    <source>
        <strain evidence="2 3">3012STDY7078512</strain>
    </source>
</reference>